<reference evidence="3 4" key="1">
    <citation type="submission" date="2019-03" db="EMBL/GenBank/DDBJ databases">
        <title>Genomic Encyclopedia of Archaeal and Bacterial Type Strains, Phase II (KMG-II): from individual species to whole genera.</title>
        <authorList>
            <person name="Goeker M."/>
        </authorList>
    </citation>
    <scope>NUCLEOTIDE SEQUENCE [LARGE SCALE GENOMIC DNA]</scope>
    <source>
        <strain evidence="3 4">DSM 24782</strain>
    </source>
</reference>
<dbReference type="AlphaFoldDB" id="A0A4R7FHI4"/>
<keyword evidence="3" id="KW-0238">DNA-binding</keyword>
<dbReference type="InterPro" id="IPR036388">
    <property type="entry name" value="WH-like_DNA-bd_sf"/>
</dbReference>
<evidence type="ECO:0000259" key="2">
    <source>
        <dbReference type="PROSITE" id="PS50995"/>
    </source>
</evidence>
<dbReference type="RefSeq" id="WP_133767794.1">
    <property type="nucleotide sequence ID" value="NZ_BAAARP010000001.1"/>
</dbReference>
<dbReference type="SUPFAM" id="SSF46785">
    <property type="entry name" value="Winged helix' DNA-binding domain"/>
    <property type="match status" value="1"/>
</dbReference>
<dbReference type="Gene3D" id="1.10.10.10">
    <property type="entry name" value="Winged helix-like DNA-binding domain superfamily/Winged helix DNA-binding domain"/>
    <property type="match status" value="1"/>
</dbReference>
<organism evidence="3 4">
    <name type="scientific">Amnibacterium kyonggiense</name>
    <dbReference type="NCBI Taxonomy" id="595671"/>
    <lineage>
        <taxon>Bacteria</taxon>
        <taxon>Bacillati</taxon>
        <taxon>Actinomycetota</taxon>
        <taxon>Actinomycetes</taxon>
        <taxon>Micrococcales</taxon>
        <taxon>Microbacteriaceae</taxon>
        <taxon>Amnibacterium</taxon>
    </lineage>
</organism>
<dbReference type="InterPro" id="IPR039422">
    <property type="entry name" value="MarR/SlyA-like"/>
</dbReference>
<evidence type="ECO:0000256" key="1">
    <source>
        <dbReference type="SAM" id="MobiDB-lite"/>
    </source>
</evidence>
<proteinExistence type="predicted"/>
<feature type="compositionally biased region" description="Basic and acidic residues" evidence="1">
    <location>
        <begin position="175"/>
        <end position="193"/>
    </location>
</feature>
<dbReference type="InterPro" id="IPR036390">
    <property type="entry name" value="WH_DNA-bd_sf"/>
</dbReference>
<evidence type="ECO:0000313" key="4">
    <source>
        <dbReference type="Proteomes" id="UP000295344"/>
    </source>
</evidence>
<name>A0A4R7FHI4_9MICO</name>
<feature type="region of interest" description="Disordered" evidence="1">
    <location>
        <begin position="1"/>
        <end position="20"/>
    </location>
</feature>
<keyword evidence="4" id="KW-1185">Reference proteome</keyword>
<dbReference type="GO" id="GO:0006950">
    <property type="term" value="P:response to stress"/>
    <property type="evidence" value="ECO:0007669"/>
    <property type="project" value="TreeGrafter"/>
</dbReference>
<evidence type="ECO:0000313" key="3">
    <source>
        <dbReference type="EMBL" id="TDS74479.1"/>
    </source>
</evidence>
<gene>
    <name evidence="3" type="ORF">CLV52_3661</name>
</gene>
<dbReference type="OrthoDB" id="162531at2"/>
<dbReference type="EMBL" id="SOAM01000005">
    <property type="protein sequence ID" value="TDS74479.1"/>
    <property type="molecule type" value="Genomic_DNA"/>
</dbReference>
<dbReference type="InterPro" id="IPR000835">
    <property type="entry name" value="HTH_MarR-typ"/>
</dbReference>
<feature type="domain" description="HTH marR-type" evidence="2">
    <location>
        <begin position="28"/>
        <end position="160"/>
    </location>
</feature>
<protein>
    <submittedName>
        <fullName evidence="3">DNA-binding MarR family transcriptional regulator</fullName>
    </submittedName>
</protein>
<dbReference type="Proteomes" id="UP000295344">
    <property type="component" value="Unassembled WGS sequence"/>
</dbReference>
<dbReference type="PANTHER" id="PTHR33164">
    <property type="entry name" value="TRANSCRIPTIONAL REGULATOR, MARR FAMILY"/>
    <property type="match status" value="1"/>
</dbReference>
<dbReference type="SMART" id="SM00347">
    <property type="entry name" value="HTH_MARR"/>
    <property type="match status" value="1"/>
</dbReference>
<feature type="region of interest" description="Disordered" evidence="1">
    <location>
        <begin position="174"/>
        <end position="193"/>
    </location>
</feature>
<dbReference type="PROSITE" id="PS50995">
    <property type="entry name" value="HTH_MARR_2"/>
    <property type="match status" value="1"/>
</dbReference>
<sequence>MNAEAEDAATPTRPATTRHRAVAPDDALARLEWVTQRVSRALQRAVDLVAADHGITAAEYHLLLAISDDVGRSNAEIARLTFVTPQSANHVLAELERQGYLERTNDPNHGRIRQTTLTAAGRQVLDGCVERIAAIEARAVAGLSPEETRTLLPALRQVAETLAGGYFGDDEEEARAEALRRDRHAANRQDRSA</sequence>
<dbReference type="GO" id="GO:0003677">
    <property type="term" value="F:DNA binding"/>
    <property type="evidence" value="ECO:0007669"/>
    <property type="project" value="UniProtKB-KW"/>
</dbReference>
<accession>A0A4R7FHI4</accession>
<dbReference type="PANTHER" id="PTHR33164:SF43">
    <property type="entry name" value="HTH-TYPE TRANSCRIPTIONAL REPRESSOR YETL"/>
    <property type="match status" value="1"/>
</dbReference>
<dbReference type="Pfam" id="PF12802">
    <property type="entry name" value="MarR_2"/>
    <property type="match status" value="1"/>
</dbReference>
<comment type="caution">
    <text evidence="3">The sequence shown here is derived from an EMBL/GenBank/DDBJ whole genome shotgun (WGS) entry which is preliminary data.</text>
</comment>
<dbReference type="GO" id="GO:0003700">
    <property type="term" value="F:DNA-binding transcription factor activity"/>
    <property type="evidence" value="ECO:0007669"/>
    <property type="project" value="InterPro"/>
</dbReference>